<proteinExistence type="predicted"/>
<dbReference type="InterPro" id="IPR025322">
    <property type="entry name" value="PADRE_dom"/>
</dbReference>
<comment type="caution">
    <text evidence="2">The sequence shown here is derived from an EMBL/GenBank/DDBJ whole genome shotgun (WGS) entry which is preliminary data.</text>
</comment>
<dbReference type="EMBL" id="JAXIOK010000024">
    <property type="protein sequence ID" value="KAK4741536.1"/>
    <property type="molecule type" value="Genomic_DNA"/>
</dbReference>
<evidence type="ECO:0008006" key="4">
    <source>
        <dbReference type="Google" id="ProtNLM"/>
    </source>
</evidence>
<evidence type="ECO:0000313" key="3">
    <source>
        <dbReference type="Proteomes" id="UP001345219"/>
    </source>
</evidence>
<protein>
    <recommendedName>
        <fullName evidence="4">DUF4228 domain protein</fullName>
    </recommendedName>
</protein>
<dbReference type="AlphaFoldDB" id="A0AAN7GAQ1"/>
<accession>A0AAN7GAQ1</accession>
<keyword evidence="3" id="KW-1185">Reference proteome</keyword>
<feature type="region of interest" description="Disordered" evidence="1">
    <location>
        <begin position="112"/>
        <end position="136"/>
    </location>
</feature>
<evidence type="ECO:0000256" key="1">
    <source>
        <dbReference type="SAM" id="MobiDB-lite"/>
    </source>
</evidence>
<evidence type="ECO:0000313" key="2">
    <source>
        <dbReference type="EMBL" id="KAK4741536.1"/>
    </source>
</evidence>
<sequence length="174" mass="19298">MGNSVSCTLMAAPSIMKKNRKYRPTTVVFPDGEVRQLTGQLTITAAEFMIECPNYFLANTRSLHVGRRFSALSADEELESGNLYILFPMKRVKSIVTAVDMAPLRLMGTNTGSRRVSKGSGYDLKDAKSEEPGPTLGVEAEQISELPTYRCRLSSCGSRKPLLETIREESVWSR</sequence>
<gene>
    <name evidence="2" type="ORF">SAY87_025124</name>
</gene>
<organism evidence="2 3">
    <name type="scientific">Trapa incisa</name>
    <dbReference type="NCBI Taxonomy" id="236973"/>
    <lineage>
        <taxon>Eukaryota</taxon>
        <taxon>Viridiplantae</taxon>
        <taxon>Streptophyta</taxon>
        <taxon>Embryophyta</taxon>
        <taxon>Tracheophyta</taxon>
        <taxon>Spermatophyta</taxon>
        <taxon>Magnoliopsida</taxon>
        <taxon>eudicotyledons</taxon>
        <taxon>Gunneridae</taxon>
        <taxon>Pentapetalae</taxon>
        <taxon>rosids</taxon>
        <taxon>malvids</taxon>
        <taxon>Myrtales</taxon>
        <taxon>Lythraceae</taxon>
        <taxon>Trapa</taxon>
    </lineage>
</organism>
<name>A0AAN7GAQ1_9MYRT</name>
<reference evidence="2 3" key="1">
    <citation type="journal article" date="2023" name="Hortic Res">
        <title>Pangenome of water caltrop reveals structural variations and asymmetric subgenome divergence after allopolyploidization.</title>
        <authorList>
            <person name="Zhang X."/>
            <person name="Chen Y."/>
            <person name="Wang L."/>
            <person name="Yuan Y."/>
            <person name="Fang M."/>
            <person name="Shi L."/>
            <person name="Lu R."/>
            <person name="Comes H.P."/>
            <person name="Ma Y."/>
            <person name="Chen Y."/>
            <person name="Huang G."/>
            <person name="Zhou Y."/>
            <person name="Zheng Z."/>
            <person name="Qiu Y."/>
        </authorList>
    </citation>
    <scope>NUCLEOTIDE SEQUENCE [LARGE SCALE GENOMIC DNA]</scope>
    <source>
        <tissue evidence="2">Roots</tissue>
    </source>
</reference>
<dbReference type="Pfam" id="PF14009">
    <property type="entry name" value="PADRE"/>
    <property type="match status" value="1"/>
</dbReference>
<dbReference type="PANTHER" id="PTHR33052">
    <property type="entry name" value="DUF4228 DOMAIN PROTEIN-RELATED"/>
    <property type="match status" value="1"/>
</dbReference>
<dbReference type="Proteomes" id="UP001345219">
    <property type="component" value="Chromosome 19"/>
</dbReference>